<name>A0ABV1VSE3_9ACTN</name>
<protein>
    <recommendedName>
        <fullName evidence="4">Secreted protein</fullName>
    </recommendedName>
</protein>
<feature type="compositionally biased region" description="Polar residues" evidence="1">
    <location>
        <begin position="31"/>
        <end position="41"/>
    </location>
</feature>
<dbReference type="RefSeq" id="WP_350722507.1">
    <property type="nucleotide sequence ID" value="NZ_JBEPCO010000036.1"/>
</dbReference>
<comment type="caution">
    <text evidence="2">The sequence shown here is derived from an EMBL/GenBank/DDBJ whole genome shotgun (WGS) entry which is preliminary data.</text>
</comment>
<feature type="region of interest" description="Disordered" evidence="1">
    <location>
        <begin position="31"/>
        <end position="96"/>
    </location>
</feature>
<dbReference type="Proteomes" id="UP001490330">
    <property type="component" value="Unassembled WGS sequence"/>
</dbReference>
<accession>A0ABV1VSE3</accession>
<dbReference type="EMBL" id="JBEPCV010000055">
    <property type="protein sequence ID" value="MER6908969.1"/>
    <property type="molecule type" value="Genomic_DNA"/>
</dbReference>
<gene>
    <name evidence="2" type="ORF">ABT322_35600</name>
</gene>
<evidence type="ECO:0000256" key="1">
    <source>
        <dbReference type="SAM" id="MobiDB-lite"/>
    </source>
</evidence>
<evidence type="ECO:0000313" key="2">
    <source>
        <dbReference type="EMBL" id="MER6908969.1"/>
    </source>
</evidence>
<keyword evidence="3" id="KW-1185">Reference proteome</keyword>
<evidence type="ECO:0008006" key="4">
    <source>
        <dbReference type="Google" id="ProtNLM"/>
    </source>
</evidence>
<proteinExistence type="predicted"/>
<evidence type="ECO:0000313" key="3">
    <source>
        <dbReference type="Proteomes" id="UP001490330"/>
    </source>
</evidence>
<organism evidence="2 3">
    <name type="scientific">Streptomyces flaveolus</name>
    <dbReference type="NCBI Taxonomy" id="67297"/>
    <lineage>
        <taxon>Bacteria</taxon>
        <taxon>Bacillati</taxon>
        <taxon>Actinomycetota</taxon>
        <taxon>Actinomycetes</taxon>
        <taxon>Kitasatosporales</taxon>
        <taxon>Streptomycetaceae</taxon>
        <taxon>Streptomyces</taxon>
    </lineage>
</organism>
<sequence>MTTPSPRSPRLLLTATAVLTVVGMLLLIRPNQSGTGLSASPTARLPSGRSVPSSSSASPATRSTPQATTTADASAPAPSPSVSTPVLPPHGEGLAGDRSIQQALDAAWPADLDVADERQLLTLGRALLRADATGVGRHQWPAYFARQEAVAPAFATARFRIQAAIARRRDGAPDRAVVHLVWAGTDRGGTYTDGRITDLSFFRTPSTSRKDSAWTPQPRP</sequence>
<reference evidence="2 3" key="1">
    <citation type="submission" date="2024-06" db="EMBL/GenBank/DDBJ databases">
        <title>The Natural Products Discovery Center: Release of the First 8490 Sequenced Strains for Exploring Actinobacteria Biosynthetic Diversity.</title>
        <authorList>
            <person name="Kalkreuter E."/>
            <person name="Kautsar S.A."/>
            <person name="Yang D."/>
            <person name="Bader C.D."/>
            <person name="Teijaro C.N."/>
            <person name="Fluegel L."/>
            <person name="Davis C.M."/>
            <person name="Simpson J.R."/>
            <person name="Lauterbach L."/>
            <person name="Steele A.D."/>
            <person name="Gui C."/>
            <person name="Meng S."/>
            <person name="Li G."/>
            <person name="Viehrig K."/>
            <person name="Ye F."/>
            <person name="Su P."/>
            <person name="Kiefer A.F."/>
            <person name="Nichols A."/>
            <person name="Cepeda A.J."/>
            <person name="Yan W."/>
            <person name="Fan B."/>
            <person name="Jiang Y."/>
            <person name="Adhikari A."/>
            <person name="Zheng C.-J."/>
            <person name="Schuster L."/>
            <person name="Cowan T.M."/>
            <person name="Smanski M.J."/>
            <person name="Chevrette M.G."/>
            <person name="De Carvalho L.P.S."/>
            <person name="Shen B."/>
        </authorList>
    </citation>
    <scope>NUCLEOTIDE SEQUENCE [LARGE SCALE GENOMIC DNA]</scope>
    <source>
        <strain evidence="2 3">NPDC000632</strain>
    </source>
</reference>
<feature type="compositionally biased region" description="Low complexity" evidence="1">
    <location>
        <begin position="46"/>
        <end position="85"/>
    </location>
</feature>